<comment type="caution">
    <text evidence="11">The sequence shown here is derived from an EMBL/GenBank/DDBJ whole genome shotgun (WGS) entry which is preliminary data.</text>
</comment>
<dbReference type="InterPro" id="IPR003029">
    <property type="entry name" value="S1_domain"/>
</dbReference>
<dbReference type="InterPro" id="IPR013223">
    <property type="entry name" value="RNase_B_OB_dom"/>
</dbReference>
<name>A0ABU3G1W5_9GAMM</name>
<dbReference type="InterPro" id="IPR013668">
    <property type="entry name" value="RNase_R_HTH_12"/>
</dbReference>
<dbReference type="SMART" id="SM00955">
    <property type="entry name" value="RNB"/>
    <property type="match status" value="1"/>
</dbReference>
<dbReference type="Pfam" id="PF00773">
    <property type="entry name" value="RNB"/>
    <property type="match status" value="1"/>
</dbReference>
<evidence type="ECO:0000256" key="4">
    <source>
        <dbReference type="ARBA" id="ARBA00022722"/>
    </source>
</evidence>
<keyword evidence="4 8" id="KW-0540">Nuclease</keyword>
<dbReference type="InterPro" id="IPR001900">
    <property type="entry name" value="RNase_II/R"/>
</dbReference>
<feature type="compositionally biased region" description="Basic residues" evidence="9">
    <location>
        <begin position="796"/>
        <end position="807"/>
    </location>
</feature>
<dbReference type="PANTHER" id="PTHR23355">
    <property type="entry name" value="RIBONUCLEASE"/>
    <property type="match status" value="1"/>
</dbReference>
<comment type="subcellular location">
    <subcellularLocation>
        <location evidence="2 8">Cytoplasm</location>
    </subcellularLocation>
</comment>
<evidence type="ECO:0000256" key="6">
    <source>
        <dbReference type="ARBA" id="ARBA00022839"/>
    </source>
</evidence>
<feature type="compositionally biased region" description="Basic residues" evidence="9">
    <location>
        <begin position="775"/>
        <end position="788"/>
    </location>
</feature>
<evidence type="ECO:0000313" key="12">
    <source>
        <dbReference type="Proteomes" id="UP001249505"/>
    </source>
</evidence>
<dbReference type="GO" id="GO:0008859">
    <property type="term" value="F:exoribonuclease II activity"/>
    <property type="evidence" value="ECO:0007669"/>
    <property type="project" value="UniProtKB-EC"/>
</dbReference>
<accession>A0ABU3G1W5</accession>
<dbReference type="EC" id="3.1.13.1" evidence="8"/>
<feature type="compositionally biased region" description="Basic and acidic residues" evidence="9">
    <location>
        <begin position="738"/>
        <end position="756"/>
    </location>
</feature>
<dbReference type="RefSeq" id="WP_006083048.1">
    <property type="nucleotide sequence ID" value="NZ_JAUOES010000018.1"/>
</dbReference>
<keyword evidence="6 8" id="KW-0269">Exonuclease</keyword>
<reference evidence="11 12" key="1">
    <citation type="submission" date="2023-07" db="EMBL/GenBank/DDBJ databases">
        <title>Novel Shewanella species isolated from Baltic Sea sediments.</title>
        <authorList>
            <person name="Martin-Rodriguez A.J."/>
        </authorList>
    </citation>
    <scope>NUCLEOTIDE SEQUENCE [LARGE SCALE GENOMIC DNA]</scope>
    <source>
        <strain evidence="11 12">SP2S1-2</strain>
    </source>
</reference>
<dbReference type="NCBIfam" id="NF008648">
    <property type="entry name" value="PRK11642.1"/>
    <property type="match status" value="1"/>
</dbReference>
<dbReference type="SMART" id="SM00357">
    <property type="entry name" value="CSP"/>
    <property type="match status" value="2"/>
</dbReference>
<dbReference type="InterPro" id="IPR004476">
    <property type="entry name" value="RNase_II/RNase_R"/>
</dbReference>
<dbReference type="InterPro" id="IPR012340">
    <property type="entry name" value="NA-bd_OB-fold"/>
</dbReference>
<feature type="region of interest" description="Disordered" evidence="9">
    <location>
        <begin position="726"/>
        <end position="807"/>
    </location>
</feature>
<dbReference type="NCBIfam" id="TIGR00358">
    <property type="entry name" value="3_prime_RNase"/>
    <property type="match status" value="1"/>
</dbReference>
<sequence>MIKDPHFEREQDKYENPIPSREYIIDYLRSQKSPITRDSIAAALNIQEEEQLEALRRRLRAMERDGELVFTRGQSYGLPEKMDLIPGTVLGHREGFGFFKPDEGGDDLFISNRDMLMYFHGDKVLAQKAGTDRRGRREARLVRLIQPRSAAIVGRYHVDSGMAFVIADDKRITQEILVANEDRNGARQGDVVVVELTRRPGRFVKAAGKVTEVLGKQMAPGMEIEIALRNYDLPHTWSPVIEKKLRRIPDEVTDADKVGRVDLRHLPLVTIDGEDARDFDDAVYAEKKAGGGWRLWVAIADVSYYVRTDSALDTEARARGNSVYFPSQVIPMLPEKISNGLCSLNPHVDRLCMVAEMTVSAKGKLSGYKFYPAVMYSHARFTYTQVAEMLEGGPIAPEHEALFPHLQCLQSLYLALDEQRAERGAIAFETMETQFIFNEQRKIDKIVPRGRNQAHKIIEECMILANVSAAKFVKKHKGDVLYRVHEAPSEQKLANFKEFLAERGLTMPGGLEPTPSDYQNVMLQIADRPDAELIQVMLLRSMRQAIYTPDNEGHFGLALEEYAHFTSPIRRYPDLVLHRVIRYLLAKERGEATEKWTQDGGYHYQLDELDQLGEECSTTERRADEATRDVSDWLKCEFMQDHVGDTFEAVIASVTSFGLFVRLNELFIDGLVHISSLGSDYYQFDPMRQRLIGEHTGQVYQVGDPVTVKVAAVNLDDRQIDLVMLGDDGKGGKRKASASRDKPMTARERVNREGAKQGKAGKTATPSTKAEAGKAKPKAKAGTKAKKTAVKDPAKKPKAAKRSTRKK</sequence>
<dbReference type="Gene3D" id="2.40.50.140">
    <property type="entry name" value="Nucleic acid-binding proteins"/>
    <property type="match status" value="2"/>
</dbReference>
<dbReference type="Pfam" id="PF00575">
    <property type="entry name" value="S1"/>
    <property type="match status" value="1"/>
</dbReference>
<dbReference type="Pfam" id="PF08206">
    <property type="entry name" value="OB_RNB"/>
    <property type="match status" value="1"/>
</dbReference>
<feature type="domain" description="S1 motif" evidence="10">
    <location>
        <begin position="644"/>
        <end position="725"/>
    </location>
</feature>
<organism evidence="11 12">
    <name type="scientific">Shewanella scandinavica</name>
    <dbReference type="NCBI Taxonomy" id="3063538"/>
    <lineage>
        <taxon>Bacteria</taxon>
        <taxon>Pseudomonadati</taxon>
        <taxon>Pseudomonadota</taxon>
        <taxon>Gammaproteobacteria</taxon>
        <taxon>Alteromonadales</taxon>
        <taxon>Shewanellaceae</taxon>
        <taxon>Shewanella</taxon>
    </lineage>
</organism>
<evidence type="ECO:0000313" key="11">
    <source>
        <dbReference type="EMBL" id="MDT3281621.1"/>
    </source>
</evidence>
<dbReference type="CDD" id="cd04471">
    <property type="entry name" value="S1_RNase_R"/>
    <property type="match status" value="1"/>
</dbReference>
<keyword evidence="7 8" id="KW-0694">RNA-binding</keyword>
<comment type="catalytic activity">
    <reaction evidence="1 8">
        <text>Exonucleolytic cleavage in the 3'- to 5'-direction to yield nucleoside 5'-phosphates.</text>
        <dbReference type="EC" id="3.1.13.1"/>
    </reaction>
</comment>
<gene>
    <name evidence="8 11" type="primary">rnr</name>
    <name evidence="11" type="ORF">Q4Q50_15155</name>
</gene>
<dbReference type="Pfam" id="PF17876">
    <property type="entry name" value="CSD2"/>
    <property type="match status" value="1"/>
</dbReference>
<dbReference type="HAMAP" id="MF_01895">
    <property type="entry name" value="RNase_R"/>
    <property type="match status" value="1"/>
</dbReference>
<evidence type="ECO:0000256" key="5">
    <source>
        <dbReference type="ARBA" id="ARBA00022801"/>
    </source>
</evidence>
<keyword evidence="12" id="KW-1185">Reference proteome</keyword>
<dbReference type="InterPro" id="IPR011129">
    <property type="entry name" value="CSD"/>
</dbReference>
<dbReference type="InterPro" id="IPR022966">
    <property type="entry name" value="RNase_II/R_CS"/>
</dbReference>
<keyword evidence="5 8" id="KW-0378">Hydrolase</keyword>
<evidence type="ECO:0000259" key="10">
    <source>
        <dbReference type="PROSITE" id="PS50126"/>
    </source>
</evidence>
<dbReference type="NCBIfam" id="TIGR02063">
    <property type="entry name" value="RNase_R"/>
    <property type="match status" value="1"/>
</dbReference>
<evidence type="ECO:0000256" key="7">
    <source>
        <dbReference type="ARBA" id="ARBA00022884"/>
    </source>
</evidence>
<evidence type="ECO:0000256" key="2">
    <source>
        <dbReference type="ARBA" id="ARBA00004496"/>
    </source>
</evidence>
<comment type="function">
    <text evidence="8">3'-5' exoribonuclease that releases 5'-nucleoside monophosphates and is involved in maturation of structured RNAs.</text>
</comment>
<evidence type="ECO:0000256" key="9">
    <source>
        <dbReference type="SAM" id="MobiDB-lite"/>
    </source>
</evidence>
<dbReference type="PROSITE" id="PS01175">
    <property type="entry name" value="RIBONUCLEASE_II"/>
    <property type="match status" value="1"/>
</dbReference>
<evidence type="ECO:0000256" key="3">
    <source>
        <dbReference type="ARBA" id="ARBA00022490"/>
    </source>
</evidence>
<comment type="similarity">
    <text evidence="8">Belongs to the RNR ribonuclease family. RNase R subfamily.</text>
</comment>
<dbReference type="Pfam" id="PF08461">
    <property type="entry name" value="WHD_RNase_R"/>
    <property type="match status" value="1"/>
</dbReference>
<dbReference type="PROSITE" id="PS50126">
    <property type="entry name" value="S1"/>
    <property type="match status" value="1"/>
</dbReference>
<keyword evidence="3 8" id="KW-0963">Cytoplasm</keyword>
<dbReference type="SUPFAM" id="SSF50249">
    <property type="entry name" value="Nucleic acid-binding proteins"/>
    <property type="match status" value="4"/>
</dbReference>
<evidence type="ECO:0000256" key="1">
    <source>
        <dbReference type="ARBA" id="ARBA00001849"/>
    </source>
</evidence>
<proteinExistence type="inferred from homology"/>
<dbReference type="PANTHER" id="PTHR23355:SF9">
    <property type="entry name" value="DIS3-LIKE EXONUCLEASE 2"/>
    <property type="match status" value="1"/>
</dbReference>
<dbReference type="InterPro" id="IPR050180">
    <property type="entry name" value="RNR_Ribonuclease"/>
</dbReference>
<dbReference type="InterPro" id="IPR040476">
    <property type="entry name" value="CSD2"/>
</dbReference>
<dbReference type="SMART" id="SM00316">
    <property type="entry name" value="S1"/>
    <property type="match status" value="1"/>
</dbReference>
<dbReference type="InterPro" id="IPR011805">
    <property type="entry name" value="RNase_R"/>
</dbReference>
<protein>
    <recommendedName>
        <fullName evidence="8">Ribonuclease R</fullName>
        <shortName evidence="8">RNase R</shortName>
        <ecNumber evidence="8">3.1.13.1</ecNumber>
    </recommendedName>
</protein>
<evidence type="ECO:0000256" key="8">
    <source>
        <dbReference type="HAMAP-Rule" id="MF_01895"/>
    </source>
</evidence>
<dbReference type="Proteomes" id="UP001249505">
    <property type="component" value="Unassembled WGS sequence"/>
</dbReference>
<dbReference type="EMBL" id="JAUOES010000018">
    <property type="protein sequence ID" value="MDT3281621.1"/>
    <property type="molecule type" value="Genomic_DNA"/>
</dbReference>